<accession>A0A914W642</accession>
<protein>
    <submittedName>
        <fullName evidence="3">Uncharacterized protein</fullName>
    </submittedName>
</protein>
<evidence type="ECO:0000313" key="2">
    <source>
        <dbReference type="Proteomes" id="UP000887566"/>
    </source>
</evidence>
<feature type="compositionally biased region" description="Low complexity" evidence="1">
    <location>
        <begin position="457"/>
        <end position="469"/>
    </location>
</feature>
<feature type="region of interest" description="Disordered" evidence="1">
    <location>
        <begin position="431"/>
        <end position="469"/>
    </location>
</feature>
<feature type="region of interest" description="Disordered" evidence="1">
    <location>
        <begin position="1"/>
        <end position="30"/>
    </location>
</feature>
<feature type="region of interest" description="Disordered" evidence="1">
    <location>
        <begin position="540"/>
        <end position="670"/>
    </location>
</feature>
<keyword evidence="2" id="KW-1185">Reference proteome</keyword>
<feature type="compositionally biased region" description="Polar residues" evidence="1">
    <location>
        <begin position="575"/>
        <end position="589"/>
    </location>
</feature>
<name>A0A914W642_9BILA</name>
<feature type="region of interest" description="Disordered" evidence="1">
    <location>
        <begin position="484"/>
        <end position="508"/>
    </location>
</feature>
<dbReference type="AlphaFoldDB" id="A0A914W642"/>
<organism evidence="2 3">
    <name type="scientific">Plectus sambesii</name>
    <dbReference type="NCBI Taxonomy" id="2011161"/>
    <lineage>
        <taxon>Eukaryota</taxon>
        <taxon>Metazoa</taxon>
        <taxon>Ecdysozoa</taxon>
        <taxon>Nematoda</taxon>
        <taxon>Chromadorea</taxon>
        <taxon>Plectida</taxon>
        <taxon>Plectina</taxon>
        <taxon>Plectoidea</taxon>
        <taxon>Plectidae</taxon>
        <taxon>Plectus</taxon>
    </lineage>
</organism>
<evidence type="ECO:0000256" key="1">
    <source>
        <dbReference type="SAM" id="MobiDB-lite"/>
    </source>
</evidence>
<dbReference type="WBParaSite" id="PSAMB.scaffold30size108092.g812.t1">
    <property type="protein sequence ID" value="PSAMB.scaffold30size108092.g812.t1"/>
    <property type="gene ID" value="PSAMB.scaffold30size108092.g812"/>
</dbReference>
<sequence>MITAGWLQSKLSTRNTKRGNKEDARGGGKWATGWSTGQWSLRSAAAEGGCGTACSGRTDTNALISFLIAGGGDISARAPVVASHGPEGRPRGRLTDLLTTGRPAFSAYGSSSNYSPGDDDIGPAQQDDERTERAAPHRHRRPGSPAGHVGQEASGMRRRIVDAICRPGAALCRPRQSLTSGQHCPPHHRRDFLFALRVPSLLVSRRSPSARAILQTCPTQTDGHKPSTAAAARPSLPPSGTDRASRPGGDGSRGGRQSSTVATGISSGWRLTAKSAKGVDAAPAGRLEEGVLNDVGVAGIWRGCRKSAQSATERHARWAGKNARNDDCSQQHNGPLVNSARIIAQATLGTVRTSGEEAPTEARPTSAAGGCGIYRGPARNNCHPALSVDNNAESVLPFCRLPRGCRAEIAQSPVLHPTRNPKKLPEQLKTLPVARKNSPPPGSGAFHLSRGQRRRQWQQQQQRDNQLAQADATNAVVVEWPAGEPMSSSVDSISRSSSPEQQKTTRARRRLITIRRNKFYNNARGATAIQPLGRPSCARVVRQSPHGRRLRPVGRLRRSCQKWPREKTAARDQRPTTANKGDLSDSPTVVKSPRWRSAPLSELTRQRRRVGGMKTSESPPVCQRKTVTADSQSAASSHHNNNNRPDNQSDRLSPKVYHYCPTRRQVEGDK</sequence>
<feature type="compositionally biased region" description="Basic and acidic residues" evidence="1">
    <location>
        <begin position="563"/>
        <end position="574"/>
    </location>
</feature>
<feature type="compositionally biased region" description="Low complexity" evidence="1">
    <location>
        <begin position="631"/>
        <end position="643"/>
    </location>
</feature>
<dbReference type="Proteomes" id="UP000887566">
    <property type="component" value="Unplaced"/>
</dbReference>
<feature type="region of interest" description="Disordered" evidence="1">
    <location>
        <begin position="215"/>
        <end position="266"/>
    </location>
</feature>
<feature type="compositionally biased region" description="Low complexity" evidence="1">
    <location>
        <begin position="487"/>
        <end position="498"/>
    </location>
</feature>
<proteinExistence type="predicted"/>
<evidence type="ECO:0000313" key="3">
    <source>
        <dbReference type="WBParaSite" id="PSAMB.scaffold30size108092.g812.t1"/>
    </source>
</evidence>
<reference evidence="3" key="1">
    <citation type="submission" date="2022-11" db="UniProtKB">
        <authorList>
            <consortium name="WormBaseParasite"/>
        </authorList>
    </citation>
    <scope>IDENTIFICATION</scope>
</reference>
<feature type="compositionally biased region" description="Basic residues" evidence="1">
    <location>
        <begin position="545"/>
        <end position="560"/>
    </location>
</feature>
<feature type="region of interest" description="Disordered" evidence="1">
    <location>
        <begin position="105"/>
        <end position="154"/>
    </location>
</feature>